<dbReference type="RefSeq" id="WP_015539865.1">
    <property type="nucleotide sequence ID" value="NC_021021.1"/>
</dbReference>
<reference evidence="1 2" key="1">
    <citation type="submission" date="2010-03" db="EMBL/GenBank/DDBJ databases">
        <title>The genome sequence of Gordonibacter pamelaeae 7-10-1-bT.</title>
        <authorList>
            <consortium name="metaHIT consortium -- http://www.metahit.eu/"/>
            <person name="Pajon A."/>
            <person name="Turner K."/>
            <person name="Parkhill J."/>
            <person name="Timmis K."/>
            <person name="Oxley A."/>
            <person name="Wurdemann D."/>
        </authorList>
    </citation>
    <scope>NUCLEOTIDE SEQUENCE [LARGE SCALE GENOMIC DNA]</scope>
    <source>
        <strain evidence="2">7-10-1-b</strain>
    </source>
</reference>
<evidence type="ECO:0000313" key="2">
    <source>
        <dbReference type="Proteomes" id="UP000008805"/>
    </source>
</evidence>
<accession>D6E9X4</accession>
<dbReference type="KEGG" id="gpa:GPA_22740"/>
<evidence type="ECO:0000313" key="1">
    <source>
        <dbReference type="EMBL" id="CBL04521.1"/>
    </source>
</evidence>
<organism evidence="1 2">
    <name type="scientific">Gordonibacter pamelaeae 7-10-1-b</name>
    <dbReference type="NCBI Taxonomy" id="657308"/>
    <lineage>
        <taxon>Bacteria</taxon>
        <taxon>Bacillati</taxon>
        <taxon>Actinomycetota</taxon>
        <taxon>Coriobacteriia</taxon>
        <taxon>Eggerthellales</taxon>
        <taxon>Eggerthellaceae</taxon>
        <taxon>Gordonibacter</taxon>
    </lineage>
</organism>
<dbReference type="EMBL" id="FP929047">
    <property type="protein sequence ID" value="CBL04521.1"/>
    <property type="molecule type" value="Genomic_DNA"/>
</dbReference>
<proteinExistence type="predicted"/>
<dbReference type="HOGENOM" id="CLU_189748_0_0_11"/>
<keyword evidence="2" id="KW-1185">Reference proteome</keyword>
<name>D6E9X4_9ACTN</name>
<dbReference type="BioCyc" id="GPAM657308:GPA_RS10610-MONOMER"/>
<protein>
    <submittedName>
        <fullName evidence="1">Uncharacterized protein</fullName>
    </submittedName>
</protein>
<gene>
    <name evidence="1" type="ORF">GPA_22740</name>
</gene>
<sequence length="100" mass="11186">MGYLKERHGMMMLPGIAKEGQCRECGGSHSPDEPHNRDALRYQYTFYDAHGRWPSWADAMAHCAEAVRASWTRELKRVGVDVDEVPGMGHLGVSVKGGRE</sequence>
<reference evidence="1 2" key="2">
    <citation type="submission" date="2010-03" db="EMBL/GenBank/DDBJ databases">
        <authorList>
            <person name="Pajon A."/>
        </authorList>
    </citation>
    <scope>NUCLEOTIDE SEQUENCE [LARGE SCALE GENOMIC DNA]</scope>
    <source>
        <strain evidence="2">7-10-1-b</strain>
    </source>
</reference>
<dbReference type="Proteomes" id="UP000008805">
    <property type="component" value="Chromosome"/>
</dbReference>
<dbReference type="AlphaFoldDB" id="D6E9X4"/>